<evidence type="ECO:0000313" key="2">
    <source>
        <dbReference type="EMBL" id="RFS44944.1"/>
    </source>
</evidence>
<accession>A0A372FWD6</accession>
<evidence type="ECO:0000256" key="1">
    <source>
        <dbReference type="SAM" id="MobiDB-lite"/>
    </source>
</evidence>
<name>A0A372FWD6_9ACTN</name>
<feature type="region of interest" description="Disordered" evidence="1">
    <location>
        <begin position="182"/>
        <end position="205"/>
    </location>
</feature>
<reference evidence="2 3" key="1">
    <citation type="submission" date="2018-08" db="EMBL/GenBank/DDBJ databases">
        <title>Verrucosispora craniellae sp. nov., isolated from a marine sponge in the South China Sea.</title>
        <authorList>
            <person name="Li L."/>
            <person name="Lin H.W."/>
        </authorList>
    </citation>
    <scope>NUCLEOTIDE SEQUENCE [LARGE SCALE GENOMIC DNA]</scope>
    <source>
        <strain evidence="2 3">LHW63014</strain>
    </source>
</reference>
<organism evidence="2 3">
    <name type="scientific">Micromonospora craniellae</name>
    <dbReference type="NCBI Taxonomy" id="2294034"/>
    <lineage>
        <taxon>Bacteria</taxon>
        <taxon>Bacillati</taxon>
        <taxon>Actinomycetota</taxon>
        <taxon>Actinomycetes</taxon>
        <taxon>Micromonosporales</taxon>
        <taxon>Micromonosporaceae</taxon>
        <taxon>Micromonospora</taxon>
    </lineage>
</organism>
<feature type="region of interest" description="Disordered" evidence="1">
    <location>
        <begin position="23"/>
        <end position="45"/>
    </location>
</feature>
<keyword evidence="3" id="KW-1185">Reference proteome</keyword>
<dbReference type="EMBL" id="QVFU01000022">
    <property type="protein sequence ID" value="RFS44944.1"/>
    <property type="molecule type" value="Genomic_DNA"/>
</dbReference>
<gene>
    <name evidence="2" type="ORF">D0Q02_19490</name>
</gene>
<sequence>MADPELDTYVQASIKHVPELHMEERTARSVTGDNLFNPPKDAGDETKELVEPTVRAFGVTPADLRGAQDYMLNELNTQVDEFEAFKADVLSKGGWIFYAENEGGVQNDREIRSHDGGSHISRHTVRGEDLPPVEDPNPDQTQMLVDAQLSLLKAVGGSIQAVAQYVVRVNNAAQFYAEADKQSFGETVPTAPESLPRVGGPEESA</sequence>
<comment type="caution">
    <text evidence="2">The sequence shown here is derived from an EMBL/GenBank/DDBJ whole genome shotgun (WGS) entry which is preliminary data.</text>
</comment>
<protein>
    <submittedName>
        <fullName evidence="2">Uncharacterized protein</fullName>
    </submittedName>
</protein>
<feature type="region of interest" description="Disordered" evidence="1">
    <location>
        <begin position="116"/>
        <end position="135"/>
    </location>
</feature>
<dbReference type="OrthoDB" id="3406640at2"/>
<proteinExistence type="predicted"/>
<dbReference type="Proteomes" id="UP000262621">
    <property type="component" value="Unassembled WGS sequence"/>
</dbReference>
<dbReference type="RefSeq" id="WP_117229467.1">
    <property type="nucleotide sequence ID" value="NZ_CP061725.1"/>
</dbReference>
<evidence type="ECO:0000313" key="3">
    <source>
        <dbReference type="Proteomes" id="UP000262621"/>
    </source>
</evidence>
<dbReference type="AlphaFoldDB" id="A0A372FWD6"/>